<dbReference type="SUPFAM" id="SSF69593">
    <property type="entry name" value="Glycerol-3-phosphate (1)-acyltransferase"/>
    <property type="match status" value="1"/>
</dbReference>
<dbReference type="EMBL" id="DWVP01000009">
    <property type="protein sequence ID" value="HJC84746.1"/>
    <property type="molecule type" value="Genomic_DNA"/>
</dbReference>
<dbReference type="SMART" id="SM00563">
    <property type="entry name" value="PlsC"/>
    <property type="match status" value="1"/>
</dbReference>
<feature type="domain" description="Phospholipid/glycerol acyltransferase" evidence="4">
    <location>
        <begin position="70"/>
        <end position="185"/>
    </location>
</feature>
<accession>A0A9D2TNJ8</accession>
<dbReference type="CDD" id="cd07989">
    <property type="entry name" value="LPLAT_AGPAT-like"/>
    <property type="match status" value="1"/>
</dbReference>
<dbReference type="PANTHER" id="PTHR10434:SF55">
    <property type="entry name" value="POSSIBLE ACYLTRANSFERASE"/>
    <property type="match status" value="1"/>
</dbReference>
<keyword evidence="1" id="KW-0808">Transferase</keyword>
<feature type="compositionally biased region" description="Basic residues" evidence="3">
    <location>
        <begin position="299"/>
        <end position="312"/>
    </location>
</feature>
<keyword evidence="2 5" id="KW-0012">Acyltransferase</keyword>
<comment type="caution">
    <text evidence="5">The sequence shown here is derived from an EMBL/GenBank/DDBJ whole genome shotgun (WGS) entry which is preliminary data.</text>
</comment>
<dbReference type="GO" id="GO:0005886">
    <property type="term" value="C:plasma membrane"/>
    <property type="evidence" value="ECO:0007669"/>
    <property type="project" value="TreeGrafter"/>
</dbReference>
<dbReference type="Pfam" id="PF01553">
    <property type="entry name" value="Acyltransferase"/>
    <property type="match status" value="1"/>
</dbReference>
<reference evidence="5" key="2">
    <citation type="submission" date="2021-04" db="EMBL/GenBank/DDBJ databases">
        <authorList>
            <person name="Gilroy R."/>
        </authorList>
    </citation>
    <scope>NUCLEOTIDE SEQUENCE</scope>
    <source>
        <strain evidence="5">ChiHjej13B12-4958</strain>
    </source>
</reference>
<evidence type="ECO:0000313" key="5">
    <source>
        <dbReference type="EMBL" id="HJC84746.1"/>
    </source>
</evidence>
<evidence type="ECO:0000256" key="3">
    <source>
        <dbReference type="SAM" id="MobiDB-lite"/>
    </source>
</evidence>
<dbReference type="GO" id="GO:0003841">
    <property type="term" value="F:1-acylglycerol-3-phosphate O-acyltransferase activity"/>
    <property type="evidence" value="ECO:0007669"/>
    <property type="project" value="TreeGrafter"/>
</dbReference>
<feature type="region of interest" description="Disordered" evidence="3">
    <location>
        <begin position="255"/>
        <end position="312"/>
    </location>
</feature>
<dbReference type="AlphaFoldDB" id="A0A9D2TNJ8"/>
<dbReference type="InterPro" id="IPR002123">
    <property type="entry name" value="Plipid/glycerol_acylTrfase"/>
</dbReference>
<feature type="compositionally biased region" description="Basic and acidic residues" evidence="3">
    <location>
        <begin position="268"/>
        <end position="289"/>
    </location>
</feature>
<name>A0A9D2TNJ8_9CORY</name>
<evidence type="ECO:0000313" key="6">
    <source>
        <dbReference type="Proteomes" id="UP000823858"/>
    </source>
</evidence>
<evidence type="ECO:0000256" key="1">
    <source>
        <dbReference type="ARBA" id="ARBA00022679"/>
    </source>
</evidence>
<reference evidence="5" key="1">
    <citation type="journal article" date="2021" name="PeerJ">
        <title>Extensive microbial diversity within the chicken gut microbiome revealed by metagenomics and culture.</title>
        <authorList>
            <person name="Gilroy R."/>
            <person name="Ravi A."/>
            <person name="Getino M."/>
            <person name="Pursley I."/>
            <person name="Horton D.L."/>
            <person name="Alikhan N.F."/>
            <person name="Baker D."/>
            <person name="Gharbi K."/>
            <person name="Hall N."/>
            <person name="Watson M."/>
            <person name="Adriaenssens E.M."/>
            <person name="Foster-Nyarko E."/>
            <person name="Jarju S."/>
            <person name="Secka A."/>
            <person name="Antonio M."/>
            <person name="Oren A."/>
            <person name="Chaudhuri R.R."/>
            <person name="La Ragione R."/>
            <person name="Hildebrand F."/>
            <person name="Pallen M.J."/>
        </authorList>
    </citation>
    <scope>NUCLEOTIDE SEQUENCE</scope>
    <source>
        <strain evidence="5">ChiHjej13B12-4958</strain>
    </source>
</reference>
<proteinExistence type="predicted"/>
<dbReference type="Proteomes" id="UP000823858">
    <property type="component" value="Unassembled WGS sequence"/>
</dbReference>
<dbReference type="PANTHER" id="PTHR10434">
    <property type="entry name" value="1-ACYL-SN-GLYCEROL-3-PHOSPHATE ACYLTRANSFERASE"/>
    <property type="match status" value="1"/>
</dbReference>
<dbReference type="GO" id="GO:0006654">
    <property type="term" value="P:phosphatidic acid biosynthetic process"/>
    <property type="evidence" value="ECO:0007669"/>
    <property type="project" value="TreeGrafter"/>
</dbReference>
<evidence type="ECO:0000259" key="4">
    <source>
        <dbReference type="SMART" id="SM00563"/>
    </source>
</evidence>
<gene>
    <name evidence="5" type="ORF">H9751_04215</name>
</gene>
<evidence type="ECO:0000256" key="2">
    <source>
        <dbReference type="ARBA" id="ARBA00023315"/>
    </source>
</evidence>
<organism evidence="5 6">
    <name type="scientific">Candidatus Corynebacterium faecigallinarum</name>
    <dbReference type="NCBI Taxonomy" id="2838528"/>
    <lineage>
        <taxon>Bacteria</taxon>
        <taxon>Bacillati</taxon>
        <taxon>Actinomycetota</taxon>
        <taxon>Actinomycetes</taxon>
        <taxon>Mycobacteriales</taxon>
        <taxon>Corynebacteriaceae</taxon>
        <taxon>Corynebacterium</taxon>
    </lineage>
</organism>
<sequence>MAFKLLRDHFWLPKGFTVLPALPDTPPHPESREPFYGRLIIPFAKLWMRRMQHLEVEVQNPERIPATGGAVIAVNHTGYWDFVFGGIPAAYQGGRLVRFMAKKEIWDNKVAGPAMSGCKHIPVDRADGAASVREATERAAGGELIGIFPEATISRSFEVKEVKDGAARIAHEADVPLIPVVIWGSQRIWTKGRKPKWRLKKAELVISVGEPVEVDEDAKASAQRLHDAMATRLDQVRARYDELYGPFPDGEYWMPQSLGGSAPSLEEATVKDREDAQKRREERIAREAEQAANPESQKKPQKKPLWKKLLRR</sequence>
<protein>
    <submittedName>
        <fullName evidence="5">1-acyl-sn-glycerol-3-phosphate acyltransferase</fullName>
    </submittedName>
</protein>